<dbReference type="PRINTS" id="PR00039">
    <property type="entry name" value="HTHLYSR"/>
</dbReference>
<protein>
    <submittedName>
        <fullName evidence="7">DNA-binding transcriptional regulator, LysR family</fullName>
    </submittedName>
</protein>
<keyword evidence="4" id="KW-0804">Transcription</keyword>
<dbReference type="InterPro" id="IPR036388">
    <property type="entry name" value="WH-like_DNA-bd_sf"/>
</dbReference>
<evidence type="ECO:0000313" key="7">
    <source>
        <dbReference type="EMBL" id="SFK22856.1"/>
    </source>
</evidence>
<dbReference type="InterPro" id="IPR036390">
    <property type="entry name" value="WH_DNA-bd_sf"/>
</dbReference>
<dbReference type="OrthoDB" id="5297263at2"/>
<name>A0A1I3XV27_9PROT</name>
<dbReference type="Pfam" id="PF00126">
    <property type="entry name" value="HTH_1"/>
    <property type="match status" value="1"/>
</dbReference>
<dbReference type="GO" id="GO:0005829">
    <property type="term" value="C:cytosol"/>
    <property type="evidence" value="ECO:0007669"/>
    <property type="project" value="TreeGrafter"/>
</dbReference>
<feature type="region of interest" description="Disordered" evidence="5">
    <location>
        <begin position="1"/>
        <end position="33"/>
    </location>
</feature>
<evidence type="ECO:0000256" key="2">
    <source>
        <dbReference type="ARBA" id="ARBA00023015"/>
    </source>
</evidence>
<evidence type="ECO:0000256" key="4">
    <source>
        <dbReference type="ARBA" id="ARBA00023163"/>
    </source>
</evidence>
<evidence type="ECO:0000259" key="6">
    <source>
        <dbReference type="PROSITE" id="PS50931"/>
    </source>
</evidence>
<dbReference type="PROSITE" id="PS50931">
    <property type="entry name" value="HTH_LYSR"/>
    <property type="match status" value="1"/>
</dbReference>
<dbReference type="GO" id="GO:0003677">
    <property type="term" value="F:DNA binding"/>
    <property type="evidence" value="ECO:0007669"/>
    <property type="project" value="UniProtKB-KW"/>
</dbReference>
<keyword evidence="3 7" id="KW-0238">DNA-binding</keyword>
<dbReference type="InterPro" id="IPR050950">
    <property type="entry name" value="HTH-type_LysR_regulators"/>
</dbReference>
<evidence type="ECO:0000256" key="1">
    <source>
        <dbReference type="ARBA" id="ARBA00009437"/>
    </source>
</evidence>
<dbReference type="Gene3D" id="3.40.190.290">
    <property type="match status" value="1"/>
</dbReference>
<proteinExistence type="inferred from homology"/>
<dbReference type="SUPFAM" id="SSF53850">
    <property type="entry name" value="Periplasmic binding protein-like II"/>
    <property type="match status" value="1"/>
</dbReference>
<dbReference type="InterPro" id="IPR005119">
    <property type="entry name" value="LysR_subst-bd"/>
</dbReference>
<dbReference type="Gene3D" id="1.10.10.10">
    <property type="entry name" value="Winged helix-like DNA-binding domain superfamily/Winged helix DNA-binding domain"/>
    <property type="match status" value="1"/>
</dbReference>
<dbReference type="AlphaFoldDB" id="A0A1I3XV27"/>
<feature type="domain" description="HTH lysR-type" evidence="6">
    <location>
        <begin position="35"/>
        <end position="92"/>
    </location>
</feature>
<reference evidence="7 8" key="1">
    <citation type="submission" date="2016-10" db="EMBL/GenBank/DDBJ databases">
        <authorList>
            <person name="de Groot N.N."/>
        </authorList>
    </citation>
    <scope>NUCLEOTIDE SEQUENCE [LARGE SCALE GENOMIC DNA]</scope>
    <source>
        <strain evidence="7 8">DSM 19981</strain>
    </source>
</reference>
<gene>
    <name evidence="7" type="ORF">SAMN02745775_101639</name>
</gene>
<dbReference type="InterPro" id="IPR000847">
    <property type="entry name" value="LysR_HTH_N"/>
</dbReference>
<dbReference type="PANTHER" id="PTHR30419:SF8">
    <property type="entry name" value="NITROGEN ASSIMILATION TRANSCRIPTIONAL ACTIVATOR-RELATED"/>
    <property type="match status" value="1"/>
</dbReference>
<dbReference type="EMBL" id="FOSQ01000001">
    <property type="protein sequence ID" value="SFK22856.1"/>
    <property type="molecule type" value="Genomic_DNA"/>
</dbReference>
<dbReference type="RefSeq" id="WP_092955358.1">
    <property type="nucleotide sequence ID" value="NZ_FOSQ01000001.1"/>
</dbReference>
<keyword evidence="2" id="KW-0805">Transcription regulation</keyword>
<dbReference type="GO" id="GO:0003700">
    <property type="term" value="F:DNA-binding transcription factor activity"/>
    <property type="evidence" value="ECO:0007669"/>
    <property type="project" value="InterPro"/>
</dbReference>
<dbReference type="STRING" id="1123062.SAMN02745775_101639"/>
<dbReference type="PANTHER" id="PTHR30419">
    <property type="entry name" value="HTH-TYPE TRANSCRIPTIONAL REGULATOR YBHD"/>
    <property type="match status" value="1"/>
</dbReference>
<accession>A0A1I3XV27</accession>
<sequence>MPATSRFPAGLITRPATPRPMPPRPAPRPATAPPMLPRALHYMDEIARAGSVRKAAERLNVAASAVNRQLIELEEEMGLELFERLPRGMRATAAGELMLAHIRRQRGEGEALRQQLQELRGARRGQVRLGAIEAVARGLLPELLLDFHRQHARIAFTVTLGGTAPLVQQVLAETLELALAYNPPEGGDLQLLAERAAPLQAVVAPGHPLAGRASLRLADCLAHPIALSCQDTGGRTLIEEALAGSSLRIDPVLESDSFEMLSRFSAGCGGVSFHSAIGVAPEVARGTLVAIPLADRALARGRLALVARRGRALSPAAARLAEHLAAALRAD</sequence>
<evidence type="ECO:0000256" key="3">
    <source>
        <dbReference type="ARBA" id="ARBA00023125"/>
    </source>
</evidence>
<feature type="compositionally biased region" description="Pro residues" evidence="5">
    <location>
        <begin position="17"/>
        <end position="33"/>
    </location>
</feature>
<dbReference type="Proteomes" id="UP000199473">
    <property type="component" value="Unassembled WGS sequence"/>
</dbReference>
<evidence type="ECO:0000256" key="5">
    <source>
        <dbReference type="SAM" id="MobiDB-lite"/>
    </source>
</evidence>
<dbReference type="SUPFAM" id="SSF46785">
    <property type="entry name" value="Winged helix' DNA-binding domain"/>
    <property type="match status" value="1"/>
</dbReference>
<organism evidence="7 8">
    <name type="scientific">Falsiroseomonas stagni DSM 19981</name>
    <dbReference type="NCBI Taxonomy" id="1123062"/>
    <lineage>
        <taxon>Bacteria</taxon>
        <taxon>Pseudomonadati</taxon>
        <taxon>Pseudomonadota</taxon>
        <taxon>Alphaproteobacteria</taxon>
        <taxon>Acetobacterales</taxon>
        <taxon>Roseomonadaceae</taxon>
        <taxon>Falsiroseomonas</taxon>
    </lineage>
</organism>
<evidence type="ECO:0000313" key="8">
    <source>
        <dbReference type="Proteomes" id="UP000199473"/>
    </source>
</evidence>
<keyword evidence="8" id="KW-1185">Reference proteome</keyword>
<comment type="similarity">
    <text evidence="1">Belongs to the LysR transcriptional regulatory family.</text>
</comment>
<dbReference type="Pfam" id="PF03466">
    <property type="entry name" value="LysR_substrate"/>
    <property type="match status" value="1"/>
</dbReference>